<reference evidence="3" key="1">
    <citation type="submission" date="2016-09" db="EMBL/GenBank/DDBJ databases">
        <authorList>
            <person name="Jeantristanb JTB J.-T."/>
            <person name="Ricardo R."/>
        </authorList>
    </citation>
    <scope>NUCLEOTIDE SEQUENCE [LARGE SCALE GENOMIC DNA]</scope>
</reference>
<keyword evidence="3" id="KW-1185">Reference proteome</keyword>
<dbReference type="OrthoDB" id="432412at2759"/>
<evidence type="ECO:0000313" key="2">
    <source>
        <dbReference type="EMBL" id="SCV68523.1"/>
    </source>
</evidence>
<evidence type="ECO:0000256" key="1">
    <source>
        <dbReference type="SAM" id="MobiDB-lite"/>
    </source>
</evidence>
<proteinExistence type="predicted"/>
<organism evidence="2 3">
    <name type="scientific">Microbotryum intermedium</name>
    <dbReference type="NCBI Taxonomy" id="269621"/>
    <lineage>
        <taxon>Eukaryota</taxon>
        <taxon>Fungi</taxon>
        <taxon>Dikarya</taxon>
        <taxon>Basidiomycota</taxon>
        <taxon>Pucciniomycotina</taxon>
        <taxon>Microbotryomycetes</taxon>
        <taxon>Microbotryales</taxon>
        <taxon>Microbotryaceae</taxon>
        <taxon>Microbotryum</taxon>
    </lineage>
</organism>
<feature type="region of interest" description="Disordered" evidence="1">
    <location>
        <begin position="88"/>
        <end position="107"/>
    </location>
</feature>
<dbReference type="Proteomes" id="UP000198372">
    <property type="component" value="Unassembled WGS sequence"/>
</dbReference>
<dbReference type="AlphaFoldDB" id="A0A238F937"/>
<protein>
    <submittedName>
        <fullName evidence="2">BQ2448_644 protein</fullName>
    </submittedName>
</protein>
<name>A0A238F937_9BASI</name>
<dbReference type="STRING" id="269621.A0A238F937"/>
<dbReference type="EMBL" id="FMSP01000003">
    <property type="protein sequence ID" value="SCV68523.1"/>
    <property type="molecule type" value="Genomic_DNA"/>
</dbReference>
<evidence type="ECO:0000313" key="3">
    <source>
        <dbReference type="Proteomes" id="UP000198372"/>
    </source>
</evidence>
<gene>
    <name evidence="2" type="ORF">BQ2448_644</name>
</gene>
<accession>A0A238F937</accession>
<sequence>MRYSYSQLERVIDELRLVLASVIKSDEFEWDLLDEPAERDWENALSDRASAAEVDRGDHGPPHDDVHLVLPEFSLCLAPEANLRIQYTSPSSSDFKPTLHAPSISRTDHDRLSRELTSRLDELNDQGDEYPVFNLFNSLREYLALNPLTEPTRPTRAGQSMDGEHEDASTALEQPRIKCTLLWSHHLLATGLEADTDEFIHRIKQLNWKALQVRCETVSDILPSPPPEIPAPERHEWLLRHHASLVQVLKDEIRVKEVAGMNEVAELMKQAGLEHVFKSALKL</sequence>